<dbReference type="Proteomes" id="UP001226577">
    <property type="component" value="Unassembled WGS sequence"/>
</dbReference>
<dbReference type="EMBL" id="JAUSRE010000023">
    <property type="protein sequence ID" value="MDP9890100.1"/>
    <property type="molecule type" value="Genomic_DNA"/>
</dbReference>
<dbReference type="Pfam" id="PF13472">
    <property type="entry name" value="Lipase_GDSL_2"/>
    <property type="match status" value="1"/>
</dbReference>
<reference evidence="2 3" key="1">
    <citation type="submission" date="2023-07" db="EMBL/GenBank/DDBJ databases">
        <title>Sorghum-associated microbial communities from plants grown in Nebraska, USA.</title>
        <authorList>
            <person name="Schachtman D."/>
        </authorList>
    </citation>
    <scope>NUCLEOTIDE SEQUENCE [LARGE SCALE GENOMIC DNA]</scope>
    <source>
        <strain evidence="2 3">CC222</strain>
    </source>
</reference>
<dbReference type="CDD" id="cd00229">
    <property type="entry name" value="SGNH_hydrolase"/>
    <property type="match status" value="1"/>
</dbReference>
<dbReference type="SUPFAM" id="SSF52266">
    <property type="entry name" value="SGNH hydrolase"/>
    <property type="match status" value="1"/>
</dbReference>
<evidence type="ECO:0000313" key="2">
    <source>
        <dbReference type="EMBL" id="MDP9890100.1"/>
    </source>
</evidence>
<gene>
    <name evidence="2" type="ORF">J2X98_003712</name>
</gene>
<evidence type="ECO:0000259" key="1">
    <source>
        <dbReference type="Pfam" id="PF13472"/>
    </source>
</evidence>
<sequence>MDTTARIVVIGDSLSTGLGTSPNQAWPKLLQSSVRLPGKRAVEITNAAENGSGYLATGVEGDTFRMEVQAAVTPETDVILFFGSDNDVGANPEELKAAVTSTFGAASSLAPKATLVAIGPLSGSEEPDQVLAEVCSSEVSAAQDMG</sequence>
<proteinExistence type="predicted"/>
<evidence type="ECO:0000313" key="3">
    <source>
        <dbReference type="Proteomes" id="UP001226577"/>
    </source>
</evidence>
<dbReference type="Gene3D" id="3.40.50.1110">
    <property type="entry name" value="SGNH hydrolase"/>
    <property type="match status" value="1"/>
</dbReference>
<comment type="caution">
    <text evidence="2">The sequence shown here is derived from an EMBL/GenBank/DDBJ whole genome shotgun (WGS) entry which is preliminary data.</text>
</comment>
<protein>
    <submittedName>
        <fullName evidence="2">Lysophospholipase L1-like esterase</fullName>
    </submittedName>
</protein>
<name>A0ABT9RXX3_9MICC</name>
<dbReference type="RefSeq" id="WP_307310976.1">
    <property type="nucleotide sequence ID" value="NZ_JAUSRE010000023.1"/>
</dbReference>
<dbReference type="InterPro" id="IPR013830">
    <property type="entry name" value="SGNH_hydro"/>
</dbReference>
<accession>A0ABT9RXX3</accession>
<keyword evidence="3" id="KW-1185">Reference proteome</keyword>
<feature type="domain" description="SGNH hydrolase-type esterase" evidence="1">
    <location>
        <begin position="9"/>
        <end position="129"/>
    </location>
</feature>
<dbReference type="InterPro" id="IPR036514">
    <property type="entry name" value="SGNH_hydro_sf"/>
</dbReference>
<organism evidence="2 3">
    <name type="scientific">Pseudarthrobacter enclensis</name>
    <dbReference type="NCBI Taxonomy" id="993070"/>
    <lineage>
        <taxon>Bacteria</taxon>
        <taxon>Bacillati</taxon>
        <taxon>Actinomycetota</taxon>
        <taxon>Actinomycetes</taxon>
        <taxon>Micrococcales</taxon>
        <taxon>Micrococcaceae</taxon>
        <taxon>Pseudarthrobacter</taxon>
    </lineage>
</organism>